<dbReference type="GO" id="GO:0005739">
    <property type="term" value="C:mitochondrion"/>
    <property type="evidence" value="ECO:0007669"/>
    <property type="project" value="TreeGrafter"/>
</dbReference>
<dbReference type="STRING" id="554065.E1Z3K1"/>
<dbReference type="AlphaFoldDB" id="E1Z3K1"/>
<dbReference type="GeneID" id="17359219"/>
<sequence>MAEASPRELSGRSTASCGPGGGTACFLTTFLPGRNRKVPLFFPLLTALSAVGAAATSAALTPVFSSAAVLLAAAPPPPTPPSFSGGTLTACSWEAAARPLGGRSSTPMADRKAVSWSAEISPEVKRDRAPLTAALSSATWQGGRWREMEVGVFGRQPLVDRRQLRGLGLRRAACPARNKGASGGASGVAAVLLHIPVTIIVKSSVHLEHRRTGANGHQEEHGATGRAAMARAAPDDEPLTGWQRVGRLAGYAFKRQEPGEEVPPMPEELREWAQDTLTATLVGLVFGGGKQWIDERGAGAPQAPPGAPTKLHAARAIAEENTQRLSRVANASVRGGLHFGGLAAAFYAVQVLSGVYRGRRDFLDAAHGGMAAGALFGLSLHRSMGMRASPLRSLVLGAALGASLGIPLGLLQDKVASLLPEEHRAARLRRQLHTEAVIAGTVRPERVRAAEAARPYDVAGAIIQQLEASLSSSPTRQQQQQGQQGQKGRP</sequence>
<dbReference type="RefSeq" id="XP_005851965.1">
    <property type="nucleotide sequence ID" value="XM_005851903.1"/>
</dbReference>
<evidence type="ECO:0000256" key="5">
    <source>
        <dbReference type="ARBA" id="ARBA00023136"/>
    </source>
</evidence>
<organism evidence="10">
    <name type="scientific">Chlorella variabilis</name>
    <name type="common">Green alga</name>
    <dbReference type="NCBI Taxonomy" id="554065"/>
    <lineage>
        <taxon>Eukaryota</taxon>
        <taxon>Viridiplantae</taxon>
        <taxon>Chlorophyta</taxon>
        <taxon>core chlorophytes</taxon>
        <taxon>Trebouxiophyceae</taxon>
        <taxon>Chlorellales</taxon>
        <taxon>Chlorellaceae</taxon>
        <taxon>Chlorella clade</taxon>
        <taxon>Chlorella</taxon>
    </lineage>
</organism>
<comment type="similarity">
    <text evidence="2">Belongs to the Tim17/Tim22/Tim23 family.</text>
</comment>
<evidence type="ECO:0000256" key="7">
    <source>
        <dbReference type="ARBA" id="ARBA00041344"/>
    </source>
</evidence>
<dbReference type="EMBL" id="GL433835">
    <property type="protein sequence ID" value="EFN59863.1"/>
    <property type="molecule type" value="Genomic_DNA"/>
</dbReference>
<keyword evidence="5" id="KW-0472">Membrane</keyword>
<dbReference type="KEGG" id="cvr:CHLNCDRAFT_49731"/>
<evidence type="ECO:0000313" key="10">
    <source>
        <dbReference type="Proteomes" id="UP000008141"/>
    </source>
</evidence>
<evidence type="ECO:0000256" key="4">
    <source>
        <dbReference type="ARBA" id="ARBA00022989"/>
    </source>
</evidence>
<dbReference type="GO" id="GO:0032981">
    <property type="term" value="P:mitochondrial respiratory chain complex I assembly"/>
    <property type="evidence" value="ECO:0007669"/>
    <property type="project" value="InterPro"/>
</dbReference>
<dbReference type="eggNOG" id="KOG4608">
    <property type="taxonomic scope" value="Eukaryota"/>
</dbReference>
<dbReference type="InterPro" id="IPR055299">
    <property type="entry name" value="TIMMDC1"/>
</dbReference>
<evidence type="ECO:0000256" key="2">
    <source>
        <dbReference type="ARBA" id="ARBA00008444"/>
    </source>
</evidence>
<evidence type="ECO:0000256" key="3">
    <source>
        <dbReference type="ARBA" id="ARBA00022692"/>
    </source>
</evidence>
<protein>
    <recommendedName>
        <fullName evidence="6">Complex I assembly factor TIMMDC1, mitochondrial</fullName>
    </recommendedName>
    <alternativeName>
        <fullName evidence="7">Translocase of inner mitochondrial membrane domain-containing protein 1</fullName>
    </alternativeName>
</protein>
<dbReference type="OrthoDB" id="509993at2759"/>
<dbReference type="GO" id="GO:0016020">
    <property type="term" value="C:membrane"/>
    <property type="evidence" value="ECO:0007669"/>
    <property type="project" value="UniProtKB-SubCell"/>
</dbReference>
<dbReference type="PROSITE" id="PS51257">
    <property type="entry name" value="PROKAR_LIPOPROTEIN"/>
    <property type="match status" value="1"/>
</dbReference>
<evidence type="ECO:0000313" key="9">
    <source>
        <dbReference type="EMBL" id="EFN59863.1"/>
    </source>
</evidence>
<reference evidence="9 10" key="1">
    <citation type="journal article" date="2010" name="Plant Cell">
        <title>The Chlorella variabilis NC64A genome reveals adaptation to photosymbiosis, coevolution with viruses, and cryptic sex.</title>
        <authorList>
            <person name="Blanc G."/>
            <person name="Duncan G."/>
            <person name="Agarkova I."/>
            <person name="Borodovsky M."/>
            <person name="Gurnon J."/>
            <person name="Kuo A."/>
            <person name="Lindquist E."/>
            <person name="Lucas S."/>
            <person name="Pangilinan J."/>
            <person name="Polle J."/>
            <person name="Salamov A."/>
            <person name="Terry A."/>
            <person name="Yamada T."/>
            <person name="Dunigan D.D."/>
            <person name="Grigoriev I.V."/>
            <person name="Claverie J.M."/>
            <person name="Van Etten J.L."/>
        </authorList>
    </citation>
    <scope>NUCLEOTIDE SEQUENCE [LARGE SCALE GENOMIC DNA]</scope>
    <source>
        <strain evidence="9 10">NC64A</strain>
    </source>
</reference>
<comment type="subcellular location">
    <subcellularLocation>
        <location evidence="1">Membrane</location>
        <topology evidence="1">Multi-pass membrane protein</topology>
    </subcellularLocation>
</comment>
<keyword evidence="3" id="KW-0812">Transmembrane</keyword>
<keyword evidence="10" id="KW-1185">Reference proteome</keyword>
<accession>E1Z3K1</accession>
<evidence type="ECO:0000256" key="6">
    <source>
        <dbReference type="ARBA" id="ARBA00040778"/>
    </source>
</evidence>
<dbReference type="InParanoid" id="E1Z3K1"/>
<name>E1Z3K1_CHLVA</name>
<evidence type="ECO:0000256" key="1">
    <source>
        <dbReference type="ARBA" id="ARBA00004141"/>
    </source>
</evidence>
<dbReference type="PANTHER" id="PTHR13002">
    <property type="entry name" value="C3ORF1 PROTEIN-RELATED"/>
    <property type="match status" value="1"/>
</dbReference>
<dbReference type="Proteomes" id="UP000008141">
    <property type="component" value="Unassembled WGS sequence"/>
</dbReference>
<proteinExistence type="inferred from homology"/>
<feature type="region of interest" description="Disordered" evidence="8">
    <location>
        <begin position="469"/>
        <end position="490"/>
    </location>
</feature>
<gene>
    <name evidence="9" type="ORF">CHLNCDRAFT_49731</name>
</gene>
<evidence type="ECO:0000256" key="8">
    <source>
        <dbReference type="SAM" id="MobiDB-lite"/>
    </source>
</evidence>
<feature type="compositionally biased region" description="Low complexity" evidence="8">
    <location>
        <begin position="477"/>
        <end position="490"/>
    </location>
</feature>
<keyword evidence="4" id="KW-1133">Transmembrane helix</keyword>
<dbReference type="PANTHER" id="PTHR13002:SF1">
    <property type="entry name" value="COMPLEX I ASSEMBLY FACTOR TIMMDC1, MITOCHONDRIAL"/>
    <property type="match status" value="1"/>
</dbReference>